<dbReference type="AlphaFoldDB" id="A0AAW9QGD0"/>
<evidence type="ECO:0000256" key="5">
    <source>
        <dbReference type="SAM" id="MobiDB-lite"/>
    </source>
</evidence>
<dbReference type="InterPro" id="IPR007450">
    <property type="entry name" value="BamE_dom"/>
</dbReference>
<evidence type="ECO:0000313" key="8">
    <source>
        <dbReference type="Proteomes" id="UP001336250"/>
    </source>
</evidence>
<evidence type="ECO:0000256" key="2">
    <source>
        <dbReference type="ARBA" id="ARBA00023136"/>
    </source>
</evidence>
<dbReference type="GO" id="GO:1990063">
    <property type="term" value="C:Bam protein complex"/>
    <property type="evidence" value="ECO:0007669"/>
    <property type="project" value="TreeGrafter"/>
</dbReference>
<keyword evidence="1 4" id="KW-0732">Signal</keyword>
<dbReference type="InterPro" id="IPR037873">
    <property type="entry name" value="BamE-like"/>
</dbReference>
<dbReference type="GO" id="GO:0043165">
    <property type="term" value="P:Gram-negative-bacterium-type cell outer membrane assembly"/>
    <property type="evidence" value="ECO:0007669"/>
    <property type="project" value="UniProtKB-UniRule"/>
</dbReference>
<protein>
    <recommendedName>
        <fullName evidence="4">Outer membrane protein assembly factor BamE</fullName>
    </recommendedName>
</protein>
<dbReference type="PROSITE" id="PS51257">
    <property type="entry name" value="PROKAR_LIPOPROTEIN"/>
    <property type="match status" value="1"/>
</dbReference>
<evidence type="ECO:0000256" key="4">
    <source>
        <dbReference type="HAMAP-Rule" id="MF_00925"/>
    </source>
</evidence>
<comment type="similarity">
    <text evidence="4">Belongs to the BamE family.</text>
</comment>
<dbReference type="PANTHER" id="PTHR37482:SF1">
    <property type="entry name" value="OUTER MEMBRANE PROTEIN ASSEMBLY FACTOR BAME"/>
    <property type="match status" value="1"/>
</dbReference>
<dbReference type="Pfam" id="PF04355">
    <property type="entry name" value="BamE"/>
    <property type="match status" value="1"/>
</dbReference>
<dbReference type="Proteomes" id="UP001336250">
    <property type="component" value="Unassembled WGS sequence"/>
</dbReference>
<comment type="subunit">
    <text evidence="4">Part of the Bam complex.</text>
</comment>
<keyword evidence="3 4" id="KW-0998">Cell outer membrane</keyword>
<reference evidence="7 8" key="1">
    <citation type="submission" date="2024-02" db="EMBL/GenBank/DDBJ databases">
        <title>Genome sequence of Aquincola sp. MAHUQ-54.</title>
        <authorList>
            <person name="Huq M.A."/>
        </authorList>
    </citation>
    <scope>NUCLEOTIDE SEQUENCE [LARGE SCALE GENOMIC DNA]</scope>
    <source>
        <strain evidence="7 8">MAHUQ-54</strain>
    </source>
</reference>
<dbReference type="RefSeq" id="WP_332290685.1">
    <property type="nucleotide sequence ID" value="NZ_JAZIBG010000031.1"/>
</dbReference>
<comment type="subcellular location">
    <subcellularLocation>
        <location evidence="4">Cell outer membrane</location>
        <topology evidence="4">Lipid-anchor</topology>
    </subcellularLocation>
</comment>
<keyword evidence="8" id="KW-1185">Reference proteome</keyword>
<evidence type="ECO:0000313" key="7">
    <source>
        <dbReference type="EMBL" id="MEF7615428.1"/>
    </source>
</evidence>
<proteinExistence type="inferred from homology"/>
<dbReference type="HAMAP" id="MF_00925">
    <property type="entry name" value="OM_assembly_BamE"/>
    <property type="match status" value="1"/>
</dbReference>
<keyword evidence="4" id="KW-0564">Palmitate</keyword>
<feature type="domain" description="Outer membrane protein assembly factor BamE" evidence="6">
    <location>
        <begin position="46"/>
        <end position="113"/>
    </location>
</feature>
<feature type="region of interest" description="Disordered" evidence="5">
    <location>
        <begin position="125"/>
        <end position="179"/>
    </location>
</feature>
<evidence type="ECO:0000256" key="3">
    <source>
        <dbReference type="ARBA" id="ARBA00023237"/>
    </source>
</evidence>
<name>A0AAW9QGD0_9BURK</name>
<organism evidence="7 8">
    <name type="scientific">Aquincola agrisoli</name>
    <dbReference type="NCBI Taxonomy" id="3119538"/>
    <lineage>
        <taxon>Bacteria</taxon>
        <taxon>Pseudomonadati</taxon>
        <taxon>Pseudomonadota</taxon>
        <taxon>Betaproteobacteria</taxon>
        <taxon>Burkholderiales</taxon>
        <taxon>Sphaerotilaceae</taxon>
        <taxon>Aquincola</taxon>
    </lineage>
</organism>
<keyword evidence="2 4" id="KW-0472">Membrane</keyword>
<evidence type="ECO:0000256" key="1">
    <source>
        <dbReference type="ARBA" id="ARBA00022729"/>
    </source>
</evidence>
<sequence length="179" mass="19549">MFRLEYLGLAAALLATAGCSSWQESLRTSDSVLGVITPYRVEVVQGNVVTKEQIALVKPGMNRAQVRNVLGSPLLADIFHADRWDYIFTIKRQGTEPQRRSVVLQFEGDLLKTVEAPDLPGEQEFVASISPIKTGKQPKLELTEEQRKALPAPSRPEAAPSAPEPAGATRSYPPLEAAK</sequence>
<feature type="compositionally biased region" description="Basic and acidic residues" evidence="5">
    <location>
        <begin position="138"/>
        <end position="148"/>
    </location>
</feature>
<dbReference type="GO" id="GO:0030674">
    <property type="term" value="F:protein-macromolecule adaptor activity"/>
    <property type="evidence" value="ECO:0007669"/>
    <property type="project" value="TreeGrafter"/>
</dbReference>
<keyword evidence="4" id="KW-0449">Lipoprotein</keyword>
<dbReference type="PANTHER" id="PTHR37482">
    <property type="entry name" value="OUTER MEMBRANE PROTEIN ASSEMBLY FACTOR BAME"/>
    <property type="match status" value="1"/>
</dbReference>
<evidence type="ECO:0000259" key="6">
    <source>
        <dbReference type="Pfam" id="PF04355"/>
    </source>
</evidence>
<feature type="compositionally biased region" description="Low complexity" evidence="5">
    <location>
        <begin position="149"/>
        <end position="166"/>
    </location>
</feature>
<comment type="function">
    <text evidence="4">Part of the outer membrane protein assembly complex, which is involved in assembly and insertion of beta-barrel proteins into the outer membrane.</text>
</comment>
<dbReference type="InterPro" id="IPR026592">
    <property type="entry name" value="BamE"/>
</dbReference>
<dbReference type="EMBL" id="JAZIBG010000031">
    <property type="protein sequence ID" value="MEF7615428.1"/>
    <property type="molecule type" value="Genomic_DNA"/>
</dbReference>
<dbReference type="Gene3D" id="3.30.1450.10">
    <property type="match status" value="1"/>
</dbReference>
<accession>A0AAW9QGD0</accession>
<dbReference type="GO" id="GO:0051205">
    <property type="term" value="P:protein insertion into membrane"/>
    <property type="evidence" value="ECO:0007669"/>
    <property type="project" value="UniProtKB-UniRule"/>
</dbReference>
<comment type="caution">
    <text evidence="7">The sequence shown here is derived from an EMBL/GenBank/DDBJ whole genome shotgun (WGS) entry which is preliminary data.</text>
</comment>
<gene>
    <name evidence="4" type="primary">bamE</name>
    <name evidence="7" type="ORF">V4F39_16025</name>
</gene>